<evidence type="ECO:0000259" key="2">
    <source>
        <dbReference type="PROSITE" id="PS51762"/>
    </source>
</evidence>
<dbReference type="InterPro" id="IPR000757">
    <property type="entry name" value="Beta-glucanase-like"/>
</dbReference>
<feature type="domain" description="GH16" evidence="2">
    <location>
        <begin position="27"/>
        <end position="270"/>
    </location>
</feature>
<name>A0ABV3ZME0_9BACT</name>
<dbReference type="Proteomes" id="UP001560573">
    <property type="component" value="Unassembled WGS sequence"/>
</dbReference>
<dbReference type="CDD" id="cd08023">
    <property type="entry name" value="GH16_laminarinase_like"/>
    <property type="match status" value="1"/>
</dbReference>
<dbReference type="RefSeq" id="WP_369332398.1">
    <property type="nucleotide sequence ID" value="NZ_JAULBC010000012.1"/>
</dbReference>
<dbReference type="SUPFAM" id="SSF49899">
    <property type="entry name" value="Concanavalin A-like lectins/glucanases"/>
    <property type="match status" value="1"/>
</dbReference>
<comment type="caution">
    <text evidence="3">The sequence shown here is derived from an EMBL/GenBank/DDBJ whole genome shotgun (WGS) entry which is preliminary data.</text>
</comment>
<dbReference type="Gene3D" id="2.60.120.200">
    <property type="match status" value="1"/>
</dbReference>
<sequence length="270" mass="30818">MRAFIILSFLVVGLNGFSQQKDTIADKQWKFESKPVWADEFNYTGKPDPSKWGYDVGGSGWGNNELEYYTDKGNASVANGMLTIEARKEKKGDKEFTSARMVTKNKADFLYGRFEIKAKLPTGKGLWPAIWMLSTDWKYGGWPESGEIDIMEQVGYDPDSIHISVHTKSFNHVIHTQKTSVTNVPTATSDFHIYRIDWTPYDIKGFIDDRQCFQFKNTGKGFAEWPFDKRFHLLLNVAVGGNWGGQKGIDESAFPGKMEVDYVRVYKMIE</sequence>
<accession>A0ABV3ZME0</accession>
<reference evidence="3 4" key="1">
    <citation type="submission" date="2023-07" db="EMBL/GenBank/DDBJ databases">
        <authorList>
            <person name="Lian W.-H."/>
        </authorList>
    </citation>
    <scope>NUCLEOTIDE SEQUENCE [LARGE SCALE GENOMIC DNA]</scope>
    <source>
        <strain evidence="3 4">SYSU DXS3180</strain>
    </source>
</reference>
<dbReference type="InterPro" id="IPR050546">
    <property type="entry name" value="Glycosyl_Hydrlase_16"/>
</dbReference>
<comment type="similarity">
    <text evidence="1">Belongs to the glycosyl hydrolase 16 family.</text>
</comment>
<evidence type="ECO:0000313" key="3">
    <source>
        <dbReference type="EMBL" id="MEX6690982.1"/>
    </source>
</evidence>
<dbReference type="PROSITE" id="PS51762">
    <property type="entry name" value="GH16_2"/>
    <property type="match status" value="1"/>
</dbReference>
<dbReference type="EMBL" id="JAULBC010000012">
    <property type="protein sequence ID" value="MEX6690982.1"/>
    <property type="molecule type" value="Genomic_DNA"/>
</dbReference>
<dbReference type="GO" id="GO:0016787">
    <property type="term" value="F:hydrolase activity"/>
    <property type="evidence" value="ECO:0007669"/>
    <property type="project" value="UniProtKB-KW"/>
</dbReference>
<dbReference type="PANTHER" id="PTHR10963:SF55">
    <property type="entry name" value="GLYCOSIDE HYDROLASE FAMILY 16 PROTEIN"/>
    <property type="match status" value="1"/>
</dbReference>
<keyword evidence="3" id="KW-0378">Hydrolase</keyword>
<dbReference type="InterPro" id="IPR013320">
    <property type="entry name" value="ConA-like_dom_sf"/>
</dbReference>
<dbReference type="Pfam" id="PF00722">
    <property type="entry name" value="Glyco_hydro_16"/>
    <property type="match status" value="1"/>
</dbReference>
<dbReference type="PANTHER" id="PTHR10963">
    <property type="entry name" value="GLYCOSYL HYDROLASE-RELATED"/>
    <property type="match status" value="1"/>
</dbReference>
<organism evidence="3 4">
    <name type="scientific">Danxiaibacter flavus</name>
    <dbReference type="NCBI Taxonomy" id="3049108"/>
    <lineage>
        <taxon>Bacteria</taxon>
        <taxon>Pseudomonadati</taxon>
        <taxon>Bacteroidota</taxon>
        <taxon>Chitinophagia</taxon>
        <taxon>Chitinophagales</taxon>
        <taxon>Chitinophagaceae</taxon>
        <taxon>Danxiaibacter</taxon>
    </lineage>
</organism>
<proteinExistence type="inferred from homology"/>
<keyword evidence="4" id="KW-1185">Reference proteome</keyword>
<protein>
    <submittedName>
        <fullName evidence="3">Glycoside hydrolase family 16 protein</fullName>
    </submittedName>
</protein>
<evidence type="ECO:0000313" key="4">
    <source>
        <dbReference type="Proteomes" id="UP001560573"/>
    </source>
</evidence>
<evidence type="ECO:0000256" key="1">
    <source>
        <dbReference type="ARBA" id="ARBA00006865"/>
    </source>
</evidence>
<gene>
    <name evidence="3" type="ORF">QTN47_25965</name>
</gene>